<evidence type="ECO:0000259" key="5">
    <source>
        <dbReference type="PROSITE" id="PS50931"/>
    </source>
</evidence>
<organism evidence="6 7">
    <name type="scientific">Obesumbacterium proteus ATCC 12841</name>
    <dbReference type="NCBI Taxonomy" id="1354268"/>
    <lineage>
        <taxon>Bacteria</taxon>
        <taxon>Pseudomonadati</taxon>
        <taxon>Pseudomonadota</taxon>
        <taxon>Gammaproteobacteria</taxon>
        <taxon>Enterobacterales</taxon>
        <taxon>Hafniaceae</taxon>
        <taxon>Obesumbacterium</taxon>
    </lineage>
</organism>
<evidence type="ECO:0000256" key="2">
    <source>
        <dbReference type="ARBA" id="ARBA00023015"/>
    </source>
</evidence>
<dbReference type="Gene3D" id="3.40.190.290">
    <property type="match status" value="1"/>
</dbReference>
<evidence type="ECO:0000256" key="4">
    <source>
        <dbReference type="ARBA" id="ARBA00023163"/>
    </source>
</evidence>
<evidence type="ECO:0000313" key="7">
    <source>
        <dbReference type="Proteomes" id="UP000078431"/>
    </source>
</evidence>
<dbReference type="RefSeq" id="WP_061554445.1">
    <property type="nucleotide sequence ID" value="NZ_LXEX01000055.1"/>
</dbReference>
<dbReference type="SUPFAM" id="SSF46785">
    <property type="entry name" value="Winged helix' DNA-binding domain"/>
    <property type="match status" value="1"/>
</dbReference>
<dbReference type="Pfam" id="PF00126">
    <property type="entry name" value="HTH_1"/>
    <property type="match status" value="1"/>
</dbReference>
<dbReference type="PROSITE" id="PS50931">
    <property type="entry name" value="HTH_LYSR"/>
    <property type="match status" value="1"/>
</dbReference>
<dbReference type="GO" id="GO:0043565">
    <property type="term" value="F:sequence-specific DNA binding"/>
    <property type="evidence" value="ECO:0007669"/>
    <property type="project" value="TreeGrafter"/>
</dbReference>
<proteinExistence type="inferred from homology"/>
<evidence type="ECO:0000313" key="6">
    <source>
        <dbReference type="EMBL" id="OAT57594.1"/>
    </source>
</evidence>
<accession>A0AA91INC5</accession>
<keyword evidence="2" id="KW-0805">Transcription regulation</keyword>
<keyword evidence="7" id="KW-1185">Reference proteome</keyword>
<dbReference type="InterPro" id="IPR000847">
    <property type="entry name" value="LysR_HTH_N"/>
</dbReference>
<dbReference type="PANTHER" id="PTHR30537:SF5">
    <property type="entry name" value="HTH-TYPE TRANSCRIPTIONAL ACTIVATOR TTDR-RELATED"/>
    <property type="match status" value="1"/>
</dbReference>
<gene>
    <name evidence="6" type="ORF">M993_03767</name>
</gene>
<reference evidence="6 7" key="1">
    <citation type="submission" date="2016-04" db="EMBL/GenBank/DDBJ databases">
        <title>ATOL: Assembling a taxonomically balanced genome-scale reconstruction of the evolutionary history of the Enterobacteriaceae.</title>
        <authorList>
            <person name="Plunkett G.III."/>
            <person name="Neeno-Eckwall E.C."/>
            <person name="Glasner J.D."/>
            <person name="Perna N.T."/>
        </authorList>
    </citation>
    <scope>NUCLEOTIDE SEQUENCE [LARGE SCALE GENOMIC DNA]</scope>
    <source>
        <strain evidence="6 7">ATCC 12841</strain>
    </source>
</reference>
<dbReference type="InterPro" id="IPR036388">
    <property type="entry name" value="WH-like_DNA-bd_sf"/>
</dbReference>
<dbReference type="InterPro" id="IPR005119">
    <property type="entry name" value="LysR_subst-bd"/>
</dbReference>
<evidence type="ECO:0000256" key="1">
    <source>
        <dbReference type="ARBA" id="ARBA00009437"/>
    </source>
</evidence>
<dbReference type="GO" id="GO:0003700">
    <property type="term" value="F:DNA-binding transcription factor activity"/>
    <property type="evidence" value="ECO:0007669"/>
    <property type="project" value="InterPro"/>
</dbReference>
<evidence type="ECO:0000256" key="3">
    <source>
        <dbReference type="ARBA" id="ARBA00023125"/>
    </source>
</evidence>
<comment type="similarity">
    <text evidence="1">Belongs to the LysR transcriptional regulatory family.</text>
</comment>
<dbReference type="PANTHER" id="PTHR30537">
    <property type="entry name" value="HTH-TYPE TRANSCRIPTIONAL REGULATOR"/>
    <property type="match status" value="1"/>
</dbReference>
<keyword evidence="4" id="KW-0804">Transcription</keyword>
<protein>
    <submittedName>
        <fullName evidence="6">LysR family transcriptional regulator</fullName>
    </submittedName>
</protein>
<feature type="domain" description="HTH lysR-type" evidence="5">
    <location>
        <begin position="5"/>
        <end position="62"/>
    </location>
</feature>
<dbReference type="Pfam" id="PF03466">
    <property type="entry name" value="LysR_substrate"/>
    <property type="match status" value="1"/>
</dbReference>
<dbReference type="InterPro" id="IPR058163">
    <property type="entry name" value="LysR-type_TF_proteobact-type"/>
</dbReference>
<name>A0AA91INC5_9GAMM</name>
<dbReference type="CDD" id="cd08422">
    <property type="entry name" value="PBP2_CrgA_like"/>
    <property type="match status" value="1"/>
</dbReference>
<dbReference type="AlphaFoldDB" id="A0AA91INC5"/>
<dbReference type="GO" id="GO:0006351">
    <property type="term" value="P:DNA-templated transcription"/>
    <property type="evidence" value="ECO:0007669"/>
    <property type="project" value="TreeGrafter"/>
</dbReference>
<dbReference type="Proteomes" id="UP000078431">
    <property type="component" value="Unassembled WGS sequence"/>
</dbReference>
<dbReference type="Gene3D" id="1.10.10.10">
    <property type="entry name" value="Winged helix-like DNA-binding domain superfamily/Winged helix DNA-binding domain"/>
    <property type="match status" value="1"/>
</dbReference>
<comment type="caution">
    <text evidence="6">The sequence shown here is derived from an EMBL/GenBank/DDBJ whole genome shotgun (WGS) entry which is preliminary data.</text>
</comment>
<dbReference type="InterPro" id="IPR036390">
    <property type="entry name" value="WH_DNA-bd_sf"/>
</dbReference>
<dbReference type="SUPFAM" id="SSF53850">
    <property type="entry name" value="Periplasmic binding protein-like II"/>
    <property type="match status" value="1"/>
</dbReference>
<sequence>MRPVLDFNTLKVFITVVENDSFVGASKALEMPTSNVSRCISQLEEKLNLQLIERSTRHMKLTQLGHLLYTRAKPLLEALEQTETELTLRQMQLKGPLRICIPNEIGPALLGSAVADFACQHPDLEISCVTNLSGLESLREDLDLAIIVSRGQMDDSDYIARHLVTIPCTIVAAPSVIQRYGTPAHIHQFEELPCITTVSALKGAPWQFINKRGGFETIKVKGHYRVNSGEMAGRAALAGVGFAILSKQACQPYLNDGRLIEIEFEQSAAPLQLFALYSDRRYLPAKTRALIDFIHQKLSDISLATINHVASEDKIVVTDTGGVK</sequence>
<dbReference type="EMBL" id="LXEX01000055">
    <property type="protein sequence ID" value="OAT57594.1"/>
    <property type="molecule type" value="Genomic_DNA"/>
</dbReference>
<keyword evidence="3" id="KW-0238">DNA-binding</keyword>
<dbReference type="FunFam" id="1.10.10.10:FF:000001">
    <property type="entry name" value="LysR family transcriptional regulator"/>
    <property type="match status" value="1"/>
</dbReference>